<feature type="domain" description="Tetrapyrrole methylase" evidence="6">
    <location>
        <begin position="4"/>
        <end position="193"/>
    </location>
</feature>
<sequence>MEYKIIVVGIGPGSPDYLPPVAKRMIDGAKVVVGSRRALAAFAPPTARTWIIDKDIERTITYIRAELDRCDVVVMVSGDPGFYSLLAVLRQAFGAERLTVIPGISSVQLAFARIADIWQDAILTSLHGRQAPAETLRYTPGKKLGILTDAEHSPAYIASLLTDHGWPATATVHLCANLSYEDEKIVRLSLAEAKLIASFTQCVMVVAA</sequence>
<evidence type="ECO:0000259" key="6">
    <source>
        <dbReference type="Pfam" id="PF00590"/>
    </source>
</evidence>
<evidence type="ECO:0000256" key="5">
    <source>
        <dbReference type="ARBA" id="ARBA00022691"/>
    </source>
</evidence>
<dbReference type="Gene3D" id="3.30.950.10">
    <property type="entry name" value="Methyltransferase, Cobalt-precorrin-4 Transmethylase, Domain 2"/>
    <property type="match status" value="1"/>
</dbReference>
<proteinExistence type="predicted"/>
<evidence type="ECO:0000313" key="8">
    <source>
        <dbReference type="Proteomes" id="UP000243333"/>
    </source>
</evidence>
<dbReference type="InterPro" id="IPR014777">
    <property type="entry name" value="4pyrrole_Mease_sub1"/>
</dbReference>
<dbReference type="AlphaFoldDB" id="A0A1G7I5Z4"/>
<keyword evidence="5" id="KW-0949">S-adenosyl-L-methionine</keyword>
<dbReference type="Proteomes" id="UP000243333">
    <property type="component" value="Unassembled WGS sequence"/>
</dbReference>
<dbReference type="STRING" id="1123285.SAMN05660235_00354"/>
<dbReference type="NCBIfam" id="TIGR02467">
    <property type="entry name" value="CbiE"/>
    <property type="match status" value="1"/>
</dbReference>
<dbReference type="CDD" id="cd11644">
    <property type="entry name" value="Precorrin-6Y-MT"/>
    <property type="match status" value="1"/>
</dbReference>
<dbReference type="OrthoDB" id="9780707at2"/>
<evidence type="ECO:0000256" key="1">
    <source>
        <dbReference type="ARBA" id="ARBA00004953"/>
    </source>
</evidence>
<dbReference type="InterPro" id="IPR012818">
    <property type="entry name" value="CbiE"/>
</dbReference>
<accession>A0A1G7I5Z4</accession>
<dbReference type="PANTHER" id="PTHR43182:SF1">
    <property type="entry name" value="COBALT-PRECORRIN-7 C(5)-METHYLTRANSFERASE"/>
    <property type="match status" value="1"/>
</dbReference>
<organism evidence="7 8">
    <name type="scientific">Sporolituus thermophilus DSM 23256</name>
    <dbReference type="NCBI Taxonomy" id="1123285"/>
    <lineage>
        <taxon>Bacteria</taxon>
        <taxon>Bacillati</taxon>
        <taxon>Bacillota</taxon>
        <taxon>Negativicutes</taxon>
        <taxon>Selenomonadales</taxon>
        <taxon>Sporomusaceae</taxon>
        <taxon>Sporolituus</taxon>
    </lineage>
</organism>
<dbReference type="PANTHER" id="PTHR43182">
    <property type="entry name" value="COBALT-PRECORRIN-6B C(15)-METHYLTRANSFERASE (DECARBOXYLATING)"/>
    <property type="match status" value="1"/>
</dbReference>
<gene>
    <name evidence="7" type="ORF">SAMN05660235_00354</name>
</gene>
<keyword evidence="4 7" id="KW-0808">Transferase</keyword>
<evidence type="ECO:0000256" key="3">
    <source>
        <dbReference type="ARBA" id="ARBA00022603"/>
    </source>
</evidence>
<dbReference type="InterPro" id="IPR014776">
    <property type="entry name" value="4pyrrole_Mease_sub2"/>
</dbReference>
<keyword evidence="2" id="KW-0169">Cobalamin biosynthesis</keyword>
<evidence type="ECO:0000256" key="2">
    <source>
        <dbReference type="ARBA" id="ARBA00022573"/>
    </source>
</evidence>
<protein>
    <submittedName>
        <fullName evidence="7">Precorrin-6Y C5,15-methyltransferase (Decarboxylating)</fullName>
    </submittedName>
</protein>
<dbReference type="GO" id="GO:0009236">
    <property type="term" value="P:cobalamin biosynthetic process"/>
    <property type="evidence" value="ECO:0007669"/>
    <property type="project" value="UniProtKB-UniPathway"/>
</dbReference>
<dbReference type="InterPro" id="IPR050714">
    <property type="entry name" value="Cobalamin_biosynth_MTase"/>
</dbReference>
<keyword evidence="3 7" id="KW-0489">Methyltransferase</keyword>
<comment type="pathway">
    <text evidence="1">Cofactor biosynthesis; adenosylcobalamin biosynthesis.</text>
</comment>
<reference evidence="8" key="1">
    <citation type="submission" date="2016-10" db="EMBL/GenBank/DDBJ databases">
        <authorList>
            <person name="Varghese N."/>
            <person name="Submissions S."/>
        </authorList>
    </citation>
    <scope>NUCLEOTIDE SEQUENCE [LARGE SCALE GENOMIC DNA]</scope>
    <source>
        <strain evidence="8">DSM 23256</strain>
    </source>
</reference>
<dbReference type="InterPro" id="IPR035996">
    <property type="entry name" value="4pyrrol_Methylase_sf"/>
</dbReference>
<evidence type="ECO:0000313" key="7">
    <source>
        <dbReference type="EMBL" id="SDF07956.1"/>
    </source>
</evidence>
<dbReference type="RefSeq" id="WP_093687525.1">
    <property type="nucleotide sequence ID" value="NZ_FNBU01000002.1"/>
</dbReference>
<dbReference type="SUPFAM" id="SSF53790">
    <property type="entry name" value="Tetrapyrrole methylase"/>
    <property type="match status" value="1"/>
</dbReference>
<dbReference type="InterPro" id="IPR000878">
    <property type="entry name" value="4pyrrol_Mease"/>
</dbReference>
<name>A0A1G7I5Z4_9FIRM</name>
<evidence type="ECO:0000256" key="4">
    <source>
        <dbReference type="ARBA" id="ARBA00022679"/>
    </source>
</evidence>
<dbReference type="Gene3D" id="3.40.1010.10">
    <property type="entry name" value="Cobalt-precorrin-4 Transmethylase, Domain 1"/>
    <property type="match status" value="1"/>
</dbReference>
<dbReference type="GO" id="GO:0008276">
    <property type="term" value="F:protein methyltransferase activity"/>
    <property type="evidence" value="ECO:0007669"/>
    <property type="project" value="InterPro"/>
</dbReference>
<dbReference type="GO" id="GO:0032259">
    <property type="term" value="P:methylation"/>
    <property type="evidence" value="ECO:0007669"/>
    <property type="project" value="UniProtKB-KW"/>
</dbReference>
<dbReference type="UniPathway" id="UPA00148"/>
<dbReference type="Pfam" id="PF00590">
    <property type="entry name" value="TP_methylase"/>
    <property type="match status" value="1"/>
</dbReference>
<dbReference type="EMBL" id="FNBU01000002">
    <property type="protein sequence ID" value="SDF07956.1"/>
    <property type="molecule type" value="Genomic_DNA"/>
</dbReference>
<keyword evidence="8" id="KW-1185">Reference proteome</keyword>